<dbReference type="AlphaFoldDB" id="A0A2P8DEV4"/>
<protein>
    <submittedName>
        <fullName evidence="6">CRP-like cAMP-binding protein</fullName>
    </submittedName>
</protein>
<dbReference type="PROSITE" id="PS51063">
    <property type="entry name" value="HTH_CRP_2"/>
    <property type="match status" value="1"/>
</dbReference>
<dbReference type="OrthoDB" id="41390at2"/>
<proteinExistence type="predicted"/>
<dbReference type="EMBL" id="PYGA01000014">
    <property type="protein sequence ID" value="PSK95740.1"/>
    <property type="molecule type" value="Genomic_DNA"/>
</dbReference>
<evidence type="ECO:0000313" key="7">
    <source>
        <dbReference type="Proteomes" id="UP000240542"/>
    </source>
</evidence>
<gene>
    <name evidence="6" type="ORF">CLV63_114173</name>
</gene>
<dbReference type="InterPro" id="IPR036390">
    <property type="entry name" value="WH_DNA-bd_sf"/>
</dbReference>
<evidence type="ECO:0000259" key="5">
    <source>
        <dbReference type="PROSITE" id="PS51063"/>
    </source>
</evidence>
<dbReference type="Gene3D" id="2.60.120.10">
    <property type="entry name" value="Jelly Rolls"/>
    <property type="match status" value="1"/>
</dbReference>
<evidence type="ECO:0000256" key="3">
    <source>
        <dbReference type="ARBA" id="ARBA00023163"/>
    </source>
</evidence>
<dbReference type="GO" id="GO:0003700">
    <property type="term" value="F:DNA-binding transcription factor activity"/>
    <property type="evidence" value="ECO:0007669"/>
    <property type="project" value="TreeGrafter"/>
</dbReference>
<dbReference type="RefSeq" id="WP_106584660.1">
    <property type="nucleotide sequence ID" value="NZ_PYGA01000014.1"/>
</dbReference>
<sequence length="234" mass="25489">MARQGFGSLLTDTQWQELASGGSPRSYRPDDLIMIQGDPGTTVHLIVHGIAKVLLIQPEGTEVPLAFRAAGELLGEPSIWSRQRRAATVVAASACTTRVFRSDRFRRRIQAAGLESAVWQTILRRQRESDELRAEWSVLSARRRLAAALLRLSDTLGEPIGAAVGSTPGAGEIGVLLRIALSQQELADYIGVSRTSVALEYARLKELGVIRTGRSFVAIHDRPTLAALARGERE</sequence>
<evidence type="ECO:0000256" key="1">
    <source>
        <dbReference type="ARBA" id="ARBA00023015"/>
    </source>
</evidence>
<evidence type="ECO:0000259" key="4">
    <source>
        <dbReference type="PROSITE" id="PS50042"/>
    </source>
</evidence>
<dbReference type="InterPro" id="IPR012318">
    <property type="entry name" value="HTH_CRP"/>
</dbReference>
<dbReference type="SMART" id="SM00419">
    <property type="entry name" value="HTH_CRP"/>
    <property type="match status" value="1"/>
</dbReference>
<keyword evidence="2" id="KW-0238">DNA-binding</keyword>
<dbReference type="SUPFAM" id="SSF46785">
    <property type="entry name" value="Winged helix' DNA-binding domain"/>
    <property type="match status" value="1"/>
</dbReference>
<dbReference type="GO" id="GO:0005829">
    <property type="term" value="C:cytosol"/>
    <property type="evidence" value="ECO:0007669"/>
    <property type="project" value="TreeGrafter"/>
</dbReference>
<dbReference type="Proteomes" id="UP000240542">
    <property type="component" value="Unassembled WGS sequence"/>
</dbReference>
<comment type="caution">
    <text evidence="6">The sequence shown here is derived from an EMBL/GenBank/DDBJ whole genome shotgun (WGS) entry which is preliminary data.</text>
</comment>
<evidence type="ECO:0000313" key="6">
    <source>
        <dbReference type="EMBL" id="PSK95740.1"/>
    </source>
</evidence>
<dbReference type="InterPro" id="IPR018490">
    <property type="entry name" value="cNMP-bd_dom_sf"/>
</dbReference>
<dbReference type="InterPro" id="IPR000595">
    <property type="entry name" value="cNMP-bd_dom"/>
</dbReference>
<dbReference type="CDD" id="cd00038">
    <property type="entry name" value="CAP_ED"/>
    <property type="match status" value="1"/>
</dbReference>
<dbReference type="PANTHER" id="PTHR24567:SF68">
    <property type="entry name" value="DNA-BINDING TRANSCRIPTIONAL DUAL REGULATOR CRP"/>
    <property type="match status" value="1"/>
</dbReference>
<accession>A0A2P8DEV4</accession>
<name>A0A2P8DEV4_9ACTN</name>
<feature type="domain" description="HTH crp-type" evidence="5">
    <location>
        <begin position="139"/>
        <end position="223"/>
    </location>
</feature>
<evidence type="ECO:0000256" key="2">
    <source>
        <dbReference type="ARBA" id="ARBA00023125"/>
    </source>
</evidence>
<reference evidence="6 7" key="1">
    <citation type="submission" date="2018-03" db="EMBL/GenBank/DDBJ databases">
        <title>Genomic Encyclopedia of Archaeal and Bacterial Type Strains, Phase II (KMG-II): from individual species to whole genera.</title>
        <authorList>
            <person name="Goeker M."/>
        </authorList>
    </citation>
    <scope>NUCLEOTIDE SEQUENCE [LARGE SCALE GENOMIC DNA]</scope>
    <source>
        <strain evidence="6 7">DSM 45312</strain>
    </source>
</reference>
<dbReference type="SMART" id="SM00100">
    <property type="entry name" value="cNMP"/>
    <property type="match status" value="1"/>
</dbReference>
<dbReference type="PROSITE" id="PS00889">
    <property type="entry name" value="CNMP_BINDING_2"/>
    <property type="match status" value="1"/>
</dbReference>
<dbReference type="InterPro" id="IPR014710">
    <property type="entry name" value="RmlC-like_jellyroll"/>
</dbReference>
<feature type="domain" description="Cyclic nucleotide-binding" evidence="4">
    <location>
        <begin position="6"/>
        <end position="109"/>
    </location>
</feature>
<dbReference type="PANTHER" id="PTHR24567">
    <property type="entry name" value="CRP FAMILY TRANSCRIPTIONAL REGULATORY PROTEIN"/>
    <property type="match status" value="1"/>
</dbReference>
<dbReference type="InterPro" id="IPR050397">
    <property type="entry name" value="Env_Response_Regulators"/>
</dbReference>
<dbReference type="GO" id="GO:0003677">
    <property type="term" value="F:DNA binding"/>
    <property type="evidence" value="ECO:0007669"/>
    <property type="project" value="UniProtKB-KW"/>
</dbReference>
<organism evidence="6 7">
    <name type="scientific">Murinocardiopsis flavida</name>
    <dbReference type="NCBI Taxonomy" id="645275"/>
    <lineage>
        <taxon>Bacteria</taxon>
        <taxon>Bacillati</taxon>
        <taxon>Actinomycetota</taxon>
        <taxon>Actinomycetes</taxon>
        <taxon>Streptosporangiales</taxon>
        <taxon>Nocardiopsidaceae</taxon>
        <taxon>Murinocardiopsis</taxon>
    </lineage>
</organism>
<keyword evidence="3" id="KW-0804">Transcription</keyword>
<dbReference type="Pfam" id="PF00027">
    <property type="entry name" value="cNMP_binding"/>
    <property type="match status" value="1"/>
</dbReference>
<dbReference type="Pfam" id="PF13545">
    <property type="entry name" value="HTH_Crp_2"/>
    <property type="match status" value="1"/>
</dbReference>
<dbReference type="SUPFAM" id="SSF51206">
    <property type="entry name" value="cAMP-binding domain-like"/>
    <property type="match status" value="1"/>
</dbReference>
<keyword evidence="7" id="KW-1185">Reference proteome</keyword>
<dbReference type="PROSITE" id="PS50042">
    <property type="entry name" value="CNMP_BINDING_3"/>
    <property type="match status" value="1"/>
</dbReference>
<dbReference type="InterPro" id="IPR018488">
    <property type="entry name" value="cNMP-bd_CS"/>
</dbReference>
<keyword evidence="1" id="KW-0805">Transcription regulation</keyword>